<dbReference type="PANTHER" id="PTHR11730">
    <property type="entry name" value="AMMONIUM TRANSPORTER"/>
    <property type="match status" value="1"/>
</dbReference>
<dbReference type="InterPro" id="IPR024041">
    <property type="entry name" value="NH4_transpt_AmtB-like_dom"/>
</dbReference>
<keyword evidence="4 5" id="KW-0472">Membrane</keyword>
<dbReference type="Pfam" id="PF04982">
    <property type="entry name" value="TM_HPP"/>
    <property type="match status" value="1"/>
</dbReference>
<feature type="domain" description="Ammonium transporter AmtB-like" evidence="6">
    <location>
        <begin position="626"/>
        <end position="922"/>
    </location>
</feature>
<feature type="transmembrane region" description="Helical" evidence="5">
    <location>
        <begin position="522"/>
        <end position="547"/>
    </location>
</feature>
<feature type="transmembrane region" description="Helical" evidence="5">
    <location>
        <begin position="901"/>
        <end position="918"/>
    </location>
</feature>
<dbReference type="Pfam" id="PF00909">
    <property type="entry name" value="Ammonium_transp"/>
    <property type="match status" value="1"/>
</dbReference>
<comment type="caution">
    <text evidence="8">The sequence shown here is derived from an EMBL/GenBank/DDBJ whole genome shotgun (WGS) entry which is preliminary data.</text>
</comment>
<feature type="transmembrane region" description="Helical" evidence="5">
    <location>
        <begin position="755"/>
        <end position="771"/>
    </location>
</feature>
<feature type="transmembrane region" description="Helical" evidence="5">
    <location>
        <begin position="696"/>
        <end position="715"/>
    </location>
</feature>
<keyword evidence="2 5" id="KW-0812">Transmembrane</keyword>
<feature type="transmembrane region" description="Helical" evidence="5">
    <location>
        <begin position="402"/>
        <end position="422"/>
    </location>
</feature>
<dbReference type="InterPro" id="IPR029020">
    <property type="entry name" value="Ammonium/urea_transptr"/>
</dbReference>
<organism evidence="8">
    <name type="scientific">Cladocopium goreaui</name>
    <dbReference type="NCBI Taxonomy" id="2562237"/>
    <lineage>
        <taxon>Eukaryota</taxon>
        <taxon>Sar</taxon>
        <taxon>Alveolata</taxon>
        <taxon>Dinophyceae</taxon>
        <taxon>Suessiales</taxon>
        <taxon>Symbiodiniaceae</taxon>
        <taxon>Cladocopium</taxon>
    </lineage>
</organism>
<dbReference type="OrthoDB" id="534912at2759"/>
<protein>
    <submittedName>
        <fullName evidence="10">Ammonium transporter Rh type A (Erythrocyte membrane glycoprotein Rh50) (Rhesus blood group family type A glycoprotein) (Rh family type A glycoprotein) (Rh type A glycoprotein) (CD antigen CD241)</fullName>
    </submittedName>
</protein>
<dbReference type="AlphaFoldDB" id="A0A9P1BW34"/>
<feature type="transmembrane region" description="Helical" evidence="5">
    <location>
        <begin position="631"/>
        <end position="650"/>
    </location>
</feature>
<dbReference type="Gene3D" id="1.10.3430.10">
    <property type="entry name" value="Ammonium transporter AmtB like domains"/>
    <property type="match status" value="1"/>
</dbReference>
<evidence type="ECO:0000259" key="7">
    <source>
        <dbReference type="Pfam" id="PF04982"/>
    </source>
</evidence>
<dbReference type="EMBL" id="CAMXCT030000561">
    <property type="protein sequence ID" value="CAL4767833.1"/>
    <property type="molecule type" value="Genomic_DNA"/>
</dbReference>
<reference evidence="9" key="2">
    <citation type="submission" date="2024-04" db="EMBL/GenBank/DDBJ databases">
        <authorList>
            <person name="Chen Y."/>
            <person name="Shah S."/>
            <person name="Dougan E. K."/>
            <person name="Thang M."/>
            <person name="Chan C."/>
        </authorList>
    </citation>
    <scope>NUCLEOTIDE SEQUENCE [LARGE SCALE GENOMIC DNA]</scope>
</reference>
<dbReference type="EMBL" id="CAMXCT020000561">
    <property type="protein sequence ID" value="CAL1133896.1"/>
    <property type="molecule type" value="Genomic_DNA"/>
</dbReference>
<reference evidence="8" key="1">
    <citation type="submission" date="2022-10" db="EMBL/GenBank/DDBJ databases">
        <authorList>
            <person name="Chen Y."/>
            <person name="Dougan E. K."/>
            <person name="Chan C."/>
            <person name="Rhodes N."/>
            <person name="Thang M."/>
        </authorList>
    </citation>
    <scope>NUCLEOTIDE SEQUENCE</scope>
</reference>
<feature type="domain" description="HPP transmembrane region" evidence="7">
    <location>
        <begin position="400"/>
        <end position="554"/>
    </location>
</feature>
<dbReference type="GO" id="GO:0005886">
    <property type="term" value="C:plasma membrane"/>
    <property type="evidence" value="ECO:0007669"/>
    <property type="project" value="TreeGrafter"/>
</dbReference>
<evidence type="ECO:0000256" key="5">
    <source>
        <dbReference type="SAM" id="Phobius"/>
    </source>
</evidence>
<keyword evidence="11" id="KW-1185">Reference proteome</keyword>
<evidence type="ECO:0000313" key="8">
    <source>
        <dbReference type="EMBL" id="CAI3980521.1"/>
    </source>
</evidence>
<feature type="transmembrane region" description="Helical" evidence="5">
    <location>
        <begin position="487"/>
        <end position="516"/>
    </location>
</feature>
<feature type="transmembrane region" description="Helical" evidence="5">
    <location>
        <begin position="453"/>
        <end position="475"/>
    </location>
</feature>
<evidence type="ECO:0000313" key="10">
    <source>
        <dbReference type="EMBL" id="CAL4767833.1"/>
    </source>
</evidence>
<dbReference type="GO" id="GO:0097272">
    <property type="term" value="P:ammonium homeostasis"/>
    <property type="evidence" value="ECO:0007669"/>
    <property type="project" value="TreeGrafter"/>
</dbReference>
<dbReference type="EMBL" id="CAMXCT010000561">
    <property type="protein sequence ID" value="CAI3980521.1"/>
    <property type="molecule type" value="Genomic_DNA"/>
</dbReference>
<dbReference type="Proteomes" id="UP001152797">
    <property type="component" value="Unassembled WGS sequence"/>
</dbReference>
<dbReference type="PANTHER" id="PTHR11730:SF60">
    <property type="entry name" value="RH50, ISOFORM D"/>
    <property type="match status" value="1"/>
</dbReference>
<feature type="transmembrane region" description="Helical" evidence="5">
    <location>
        <begin position="603"/>
        <end position="625"/>
    </location>
</feature>
<name>A0A9P1BW34_9DINO</name>
<evidence type="ECO:0000256" key="2">
    <source>
        <dbReference type="ARBA" id="ARBA00022692"/>
    </source>
</evidence>
<comment type="subcellular location">
    <subcellularLocation>
        <location evidence="1">Membrane</location>
        <topology evidence="1">Multi-pass membrane protein</topology>
    </subcellularLocation>
</comment>
<evidence type="ECO:0000256" key="4">
    <source>
        <dbReference type="ARBA" id="ARBA00023136"/>
    </source>
</evidence>
<feature type="transmembrane region" description="Helical" evidence="5">
    <location>
        <begin position="930"/>
        <end position="951"/>
    </location>
</feature>
<sequence length="981" mass="107762">MPKVHFSICAQVWTREAGIQATATVEGYQCFRYVPFDFELVGEDEACRGITSEDSSSQYYRLHEANSSIQLANLNPWRDVARRLADIVPSLLLTPVIKPGSCKELCRKASDVCKGIELGPFGRCELWTHVGGIHATKPVTGHSCLRFMPSDFELVGSGEAACRGDFWYDNSEAYFEHRKKQTLASCKELCRGMGSRCKGIEFGPYGRCELWTRPQGIQASRPLKGYSCYRYAPQRYFMRANRYRQSTDRRKVLRGEKNLEWIGDKCGIHSCFYMGPSPLKRWDDQPPKKGDARRLWQFHPPCCYKRWLELYTLQAEEITWHSLGLTIFASVLIVAVAVLFNNLSIDRFYPQYWWPVRPPDGPPGQLLQPPVSFIMEAPEQWLKVYLEKIQGGDASGPLQVSIAHSCFSALASLVFMLSLILINEAFGFDPSRLAAAAAASSLLFSDWQGAHSQPLPCLIGSLIAGLCGSLCQVLPQLGMEIPMWTQAALGVGLTAFSMDMVNSAFPAGGAIALGFVVNPPRIPWVSVLYTGLLSSALIIYGVFVNNLQETRLYPRRWPWQKGTSPRYPPPASLPAHRYSERNLIRRWTDETNSGTSGTKYSKIYVGVLTVGLQFFFLTFLFFADFDVTDSVASMCNDWAWVSFALVGLVYTRSFLKAYGLGSVGYCLLILCVSVQWSMIVESLVNGTVLHVSFANLMNGCSSAAAVLVSFGALVGKVDPLQILTLVLIELPCYCWNKVVFLQMGSEKTPLVQDRGTLLIFLFGSFFGLAAGKTLGVPEMDWLNRSQRNTELLSLFGTCCLWCSLPSFPRGDSETSSSTMAWQHTVLALLGSTVATFTLDPFLHDGRLEPAAVRSAVLAGGVAISGVADIVGPCTALAVGCIAGSASTICLGFSDKNVDTSGVFYVYGLPALIGGITSMGRINHESLGNQAFGLCGTLTIACLSGAVCGRLLRSLRGSVELAFSDEVHWDCAEDLPRGVLSL</sequence>
<evidence type="ECO:0000313" key="9">
    <source>
        <dbReference type="EMBL" id="CAL1133896.1"/>
    </source>
</evidence>
<keyword evidence="3 5" id="KW-1133">Transmembrane helix</keyword>
<feature type="transmembrane region" description="Helical" evidence="5">
    <location>
        <begin position="722"/>
        <end position="743"/>
    </location>
</feature>
<evidence type="ECO:0000313" key="11">
    <source>
        <dbReference type="Proteomes" id="UP001152797"/>
    </source>
</evidence>
<gene>
    <name evidence="8" type="ORF">C1SCF055_LOCUS8387</name>
</gene>
<dbReference type="SUPFAM" id="SSF111352">
    <property type="entry name" value="Ammonium transporter"/>
    <property type="match status" value="1"/>
</dbReference>
<accession>A0A9P1BW34</accession>
<evidence type="ECO:0000256" key="3">
    <source>
        <dbReference type="ARBA" id="ARBA00022989"/>
    </source>
</evidence>
<evidence type="ECO:0000259" key="6">
    <source>
        <dbReference type="Pfam" id="PF00909"/>
    </source>
</evidence>
<evidence type="ECO:0000256" key="1">
    <source>
        <dbReference type="ARBA" id="ARBA00004141"/>
    </source>
</evidence>
<feature type="transmembrane region" description="Helical" evidence="5">
    <location>
        <begin position="318"/>
        <end position="340"/>
    </location>
</feature>
<dbReference type="InterPro" id="IPR058581">
    <property type="entry name" value="TM_HPP"/>
</dbReference>
<feature type="transmembrane region" description="Helical" evidence="5">
    <location>
        <begin position="657"/>
        <end position="676"/>
    </location>
</feature>
<dbReference type="GO" id="GO:0008519">
    <property type="term" value="F:ammonium channel activity"/>
    <property type="evidence" value="ECO:0007669"/>
    <property type="project" value="InterPro"/>
</dbReference>
<proteinExistence type="predicted"/>